<dbReference type="Gene3D" id="2.30.110.10">
    <property type="entry name" value="Electron Transport, Fmn-binding Protein, Chain A"/>
    <property type="match status" value="2"/>
</dbReference>
<feature type="compositionally biased region" description="Basic and acidic residues" evidence="1">
    <location>
        <begin position="16"/>
        <end position="27"/>
    </location>
</feature>
<dbReference type="AlphaFoldDB" id="A0A941EQ94"/>
<gene>
    <name evidence="2" type="ORF">KDL01_00770</name>
</gene>
<organism evidence="2 3">
    <name type="scientific">Actinospica durhamensis</name>
    <dbReference type="NCBI Taxonomy" id="1508375"/>
    <lineage>
        <taxon>Bacteria</taxon>
        <taxon>Bacillati</taxon>
        <taxon>Actinomycetota</taxon>
        <taxon>Actinomycetes</taxon>
        <taxon>Catenulisporales</taxon>
        <taxon>Actinospicaceae</taxon>
        <taxon>Actinospica</taxon>
    </lineage>
</organism>
<dbReference type="Proteomes" id="UP000675781">
    <property type="component" value="Unassembled WGS sequence"/>
</dbReference>
<feature type="region of interest" description="Disordered" evidence="1">
    <location>
        <begin position="1"/>
        <end position="38"/>
    </location>
</feature>
<protein>
    <submittedName>
        <fullName evidence="2">Uncharacterized protein</fullName>
    </submittedName>
</protein>
<name>A0A941EQ94_9ACTN</name>
<keyword evidence="3" id="KW-1185">Reference proteome</keyword>
<sequence>MRAHGKDAEDANQDATEVRDGWARRAGDPSSLAAPDPREHLRLFDAAAQRPNLSSEQTAAVNRARAEITECAERTAKELQSLEGVALTDEECAILRPAHQRKTHLPSPQRPYGHLAVRTRLGGLSVTPLWVAQDDRCVVLSTVENRIKTRASALDPLVAMSVPAGIGSQVGFEVCGLAVQYPDPGRHLIREIAEIYGTPELRLHKDGNYTSWEQREGGRRIRMEIKAALVRDEIGDAPSTRTAPWSARIAPRRADPRLGALWSRHAHQNFWGPTDQDSDDELFLHGSRDELAILGMEPRSGRYRSLNSTYGHVACYDARGLVRCIRVGFDVIHVGAESRIAFLVRRGADLDTLLENPAVAISVAKYRIGGAWLQSQGLIEIHDDPQQTTSVIKRLESRYAEVHHGLALGLDLSERPAGGEYVLASISHQRLSSRYREAERSQRSQHSLASSVS</sequence>
<comment type="caution">
    <text evidence="2">The sequence shown here is derived from an EMBL/GenBank/DDBJ whole genome shotgun (WGS) entry which is preliminary data.</text>
</comment>
<evidence type="ECO:0000313" key="2">
    <source>
        <dbReference type="EMBL" id="MBR7831769.1"/>
    </source>
</evidence>
<feature type="compositionally biased region" description="Polar residues" evidence="1">
    <location>
        <begin position="444"/>
        <end position="453"/>
    </location>
</feature>
<proteinExistence type="predicted"/>
<dbReference type="EMBL" id="JAGSOG010000002">
    <property type="protein sequence ID" value="MBR7831769.1"/>
    <property type="molecule type" value="Genomic_DNA"/>
</dbReference>
<evidence type="ECO:0000313" key="3">
    <source>
        <dbReference type="Proteomes" id="UP000675781"/>
    </source>
</evidence>
<dbReference type="InterPro" id="IPR012349">
    <property type="entry name" value="Split_barrel_FMN-bd"/>
</dbReference>
<dbReference type="RefSeq" id="WP_212526302.1">
    <property type="nucleotide sequence ID" value="NZ_JAGSOG010000002.1"/>
</dbReference>
<evidence type="ECO:0000256" key="1">
    <source>
        <dbReference type="SAM" id="MobiDB-lite"/>
    </source>
</evidence>
<accession>A0A941EQ94</accession>
<feature type="region of interest" description="Disordered" evidence="1">
    <location>
        <begin position="434"/>
        <end position="453"/>
    </location>
</feature>
<reference evidence="2" key="1">
    <citation type="submission" date="2021-04" db="EMBL/GenBank/DDBJ databases">
        <title>Genome based classification of Actinospica acidithermotolerans sp. nov., an actinobacterium isolated from an Indonesian hot spring.</title>
        <authorList>
            <person name="Kusuma A.B."/>
            <person name="Putra K.E."/>
            <person name="Nafisah S."/>
            <person name="Loh J."/>
            <person name="Nouioui I."/>
            <person name="Goodfellow M."/>
        </authorList>
    </citation>
    <scope>NUCLEOTIDE SEQUENCE</scope>
    <source>
        <strain evidence="2">CSCA 57</strain>
    </source>
</reference>
<dbReference type="SUPFAM" id="SSF50475">
    <property type="entry name" value="FMN-binding split barrel"/>
    <property type="match status" value="2"/>
</dbReference>